<evidence type="ECO:0000313" key="3">
    <source>
        <dbReference type="Proteomes" id="UP000275267"/>
    </source>
</evidence>
<organism evidence="2 3">
    <name type="scientific">Panicum miliaceum</name>
    <name type="common">Proso millet</name>
    <name type="synonym">Broomcorn millet</name>
    <dbReference type="NCBI Taxonomy" id="4540"/>
    <lineage>
        <taxon>Eukaryota</taxon>
        <taxon>Viridiplantae</taxon>
        <taxon>Streptophyta</taxon>
        <taxon>Embryophyta</taxon>
        <taxon>Tracheophyta</taxon>
        <taxon>Spermatophyta</taxon>
        <taxon>Magnoliopsida</taxon>
        <taxon>Liliopsida</taxon>
        <taxon>Poales</taxon>
        <taxon>Poaceae</taxon>
        <taxon>PACMAD clade</taxon>
        <taxon>Panicoideae</taxon>
        <taxon>Panicodae</taxon>
        <taxon>Paniceae</taxon>
        <taxon>Panicinae</taxon>
        <taxon>Panicum</taxon>
        <taxon>Panicum sect. Panicum</taxon>
    </lineage>
</organism>
<feature type="compositionally biased region" description="Polar residues" evidence="1">
    <location>
        <begin position="16"/>
        <end position="25"/>
    </location>
</feature>
<dbReference type="AlphaFoldDB" id="A0A3L6Q1A9"/>
<protein>
    <submittedName>
        <fullName evidence="2">Uncharacterized protein</fullName>
    </submittedName>
</protein>
<sequence>MPAARHRRPPGLQRPSPATRSSSLTAAEHEYARDVDTRAWSTRATPHDARPQRSGGVARAALAGGTAEPRREAGRRHGRAGPQSRAARPGDGEGGRWSPEAGKVRKGVAASLTWAGKRMEWRACWWWCGEAAARKAAEAIGVPVAAVEQEEERLCLLVVGIARARRTCTAACPLDGEMIR</sequence>
<proteinExistence type="predicted"/>
<dbReference type="Proteomes" id="UP000275267">
    <property type="component" value="Unassembled WGS sequence"/>
</dbReference>
<feature type="compositionally biased region" description="Basic and acidic residues" evidence="1">
    <location>
        <begin position="27"/>
        <end position="37"/>
    </location>
</feature>
<accession>A0A3L6Q1A9</accession>
<evidence type="ECO:0000256" key="1">
    <source>
        <dbReference type="SAM" id="MobiDB-lite"/>
    </source>
</evidence>
<dbReference type="EMBL" id="PQIB02000014">
    <property type="protein sequence ID" value="RLM69243.1"/>
    <property type="molecule type" value="Genomic_DNA"/>
</dbReference>
<feature type="region of interest" description="Disordered" evidence="1">
    <location>
        <begin position="1"/>
        <end position="104"/>
    </location>
</feature>
<comment type="caution">
    <text evidence="2">The sequence shown here is derived from an EMBL/GenBank/DDBJ whole genome shotgun (WGS) entry which is preliminary data.</text>
</comment>
<keyword evidence="3" id="KW-1185">Reference proteome</keyword>
<gene>
    <name evidence="2" type="ORF">C2845_PM17G07080</name>
</gene>
<reference evidence="3" key="1">
    <citation type="journal article" date="2019" name="Nat. Commun.">
        <title>The genome of broomcorn millet.</title>
        <authorList>
            <person name="Zou C."/>
            <person name="Miki D."/>
            <person name="Li D."/>
            <person name="Tang Q."/>
            <person name="Xiao L."/>
            <person name="Rajput S."/>
            <person name="Deng P."/>
            <person name="Jia W."/>
            <person name="Huang R."/>
            <person name="Zhang M."/>
            <person name="Sun Y."/>
            <person name="Hu J."/>
            <person name="Fu X."/>
            <person name="Schnable P.S."/>
            <person name="Li F."/>
            <person name="Zhang H."/>
            <person name="Feng B."/>
            <person name="Zhu X."/>
            <person name="Liu R."/>
            <person name="Schnable J.C."/>
            <person name="Zhu J.-K."/>
            <person name="Zhang H."/>
        </authorList>
    </citation>
    <scope>NUCLEOTIDE SEQUENCE [LARGE SCALE GENOMIC DNA]</scope>
</reference>
<evidence type="ECO:0000313" key="2">
    <source>
        <dbReference type="EMBL" id="RLM69243.1"/>
    </source>
</evidence>
<name>A0A3L6Q1A9_PANMI</name>